<keyword evidence="3" id="KW-1185">Reference proteome</keyword>
<evidence type="ECO:0000313" key="2">
    <source>
        <dbReference type="EMBL" id="KAG1293427.1"/>
    </source>
</evidence>
<dbReference type="AlphaFoldDB" id="A0A9P6WVQ8"/>
<dbReference type="OrthoDB" id="2209375at2759"/>
<evidence type="ECO:0000313" key="3">
    <source>
        <dbReference type="Proteomes" id="UP000716291"/>
    </source>
</evidence>
<dbReference type="Gene3D" id="1.10.443.10">
    <property type="entry name" value="Intergrase catalytic core"/>
    <property type="match status" value="1"/>
</dbReference>
<dbReference type="GO" id="GO:0003677">
    <property type="term" value="F:DNA binding"/>
    <property type="evidence" value="ECO:0007669"/>
    <property type="project" value="InterPro"/>
</dbReference>
<comment type="caution">
    <text evidence="2">The sequence shown here is derived from an EMBL/GenBank/DDBJ whole genome shotgun (WGS) entry which is preliminary data.</text>
</comment>
<reference evidence="2" key="1">
    <citation type="journal article" date="2020" name="Microb. Genom.">
        <title>Genetic diversity of clinical and environmental Mucorales isolates obtained from an investigation of mucormycosis cases among solid organ transplant recipients.</title>
        <authorList>
            <person name="Nguyen M.H."/>
            <person name="Kaul D."/>
            <person name="Muto C."/>
            <person name="Cheng S.J."/>
            <person name="Richter R.A."/>
            <person name="Bruno V.M."/>
            <person name="Liu G."/>
            <person name="Beyhan S."/>
            <person name="Sundermann A.J."/>
            <person name="Mounaud S."/>
            <person name="Pasculle A.W."/>
            <person name="Nierman W.C."/>
            <person name="Driscoll E."/>
            <person name="Cumbie R."/>
            <person name="Clancy C.J."/>
            <person name="Dupont C.L."/>
        </authorList>
    </citation>
    <scope>NUCLEOTIDE SEQUENCE</scope>
    <source>
        <strain evidence="2">GL11</strain>
    </source>
</reference>
<dbReference type="InterPro" id="IPR011010">
    <property type="entry name" value="DNA_brk_join_enz"/>
</dbReference>
<dbReference type="EMBL" id="JAANQT010005777">
    <property type="protein sequence ID" value="KAG1293427.1"/>
    <property type="molecule type" value="Genomic_DNA"/>
</dbReference>
<accession>A0A9P6WVQ8</accession>
<dbReference type="Proteomes" id="UP000716291">
    <property type="component" value="Unassembled WGS sequence"/>
</dbReference>
<keyword evidence="1" id="KW-0233">DNA recombination</keyword>
<gene>
    <name evidence="2" type="ORF">G6F64_013553</name>
</gene>
<proteinExistence type="predicted"/>
<evidence type="ECO:0008006" key="4">
    <source>
        <dbReference type="Google" id="ProtNLM"/>
    </source>
</evidence>
<sequence length="162" mass="18422">MAMREKLSDDHTLFLAYIHDLGKVCSISPSTLANWVKKRMQEAGVDIQKYKAHSLRSASSTYAVQQGHSISKVKQHAHWSEKSNTFEKYYYKPFNSYSEGSDICKSMFSSMENNTTISGFGTKATEIVLSMPNNPKVAEEENKDIVVTRPVNPLSWIKNFFK</sequence>
<evidence type="ECO:0000256" key="1">
    <source>
        <dbReference type="ARBA" id="ARBA00023172"/>
    </source>
</evidence>
<dbReference type="GO" id="GO:0006310">
    <property type="term" value="P:DNA recombination"/>
    <property type="evidence" value="ECO:0007669"/>
    <property type="project" value="UniProtKB-KW"/>
</dbReference>
<protein>
    <recommendedName>
        <fullName evidence="4">Tyr recombinase domain-containing protein</fullName>
    </recommendedName>
</protein>
<dbReference type="GO" id="GO:0015074">
    <property type="term" value="P:DNA integration"/>
    <property type="evidence" value="ECO:0007669"/>
    <property type="project" value="InterPro"/>
</dbReference>
<dbReference type="InterPro" id="IPR013762">
    <property type="entry name" value="Integrase-like_cat_sf"/>
</dbReference>
<name>A0A9P6WVQ8_RHIOR</name>
<organism evidence="2 3">
    <name type="scientific">Rhizopus oryzae</name>
    <name type="common">Mucormycosis agent</name>
    <name type="synonym">Rhizopus arrhizus var. delemar</name>
    <dbReference type="NCBI Taxonomy" id="64495"/>
    <lineage>
        <taxon>Eukaryota</taxon>
        <taxon>Fungi</taxon>
        <taxon>Fungi incertae sedis</taxon>
        <taxon>Mucoromycota</taxon>
        <taxon>Mucoromycotina</taxon>
        <taxon>Mucoromycetes</taxon>
        <taxon>Mucorales</taxon>
        <taxon>Mucorineae</taxon>
        <taxon>Rhizopodaceae</taxon>
        <taxon>Rhizopus</taxon>
    </lineage>
</organism>
<dbReference type="SUPFAM" id="SSF56349">
    <property type="entry name" value="DNA breaking-rejoining enzymes"/>
    <property type="match status" value="1"/>
</dbReference>